<accession>A0A225W3Q7</accession>
<sequence length="765" mass="85119">MAIVEKACGFTAFASPPAASYRFVISMEAENMDILLEDLESKRQCKLPEKQISVIGTFIGKYGNDAVIKTLANAKQADDTSDVVKKLETELFTRWMKNRQLPESVFSTLKIQNEEDIVVHMGKFALVDDYITFLNGKTGQKESLLKVLTKGFGDQKKALSVLAEARKNSLTTKRATELETKLLLEKSSDQIALTGGLDALGKNLAQLDGYVSNLKTTYTNNDVSILKALLVKYDDATVANALEKTKNVEGAKGIATKIQNEQFQIWLKEGNLIEGVYKLLKLNEYGDKIMTSRAIGVLESYTAFFNREMGAEESFIKIVSKHFGGDSKFAIKLQGFKGVEDTSVKSTAAKVKVNTQLKLWLVSGKSGIDVLNALKLGDDVEQVLKNSKLELLSKYVDKFNKGKAPFQRISLLGTLAKKHGYDTVLKALASVKQADDTVVVTKLETDLFTRWMNKKLFPENIFSNLKIRDEEDMVLRIGKIGIVNNYITFFNGKADKKHNLLNVLKIGFHTQDNALSVLAMARKDPLTNKRATELETTVLLEDVGDQIAFLGGLDALGSNLAKLDDYVMRLKTKYGNNDVSILRTLLSKYNDATIAKALVNAKSVDKEGFATNLQTEQFQIWLKDGKSVDDVFKLLKLDTYGESIMLSRGLDALESYTTFFNHEKSAQESFITRISNYFGGDDKFSIELLGFKRLPSSSEKATELQNKLFQQWKGKGITAENVIDEIFKVKAITNRGILRSAKEFANFLEKGEANKVANAVSPTRS</sequence>
<keyword evidence="2" id="KW-1185">Reference proteome</keyword>
<protein>
    <submittedName>
        <fullName evidence="1">Avirulence (Avh) protein</fullName>
    </submittedName>
</protein>
<proteinExistence type="predicted"/>
<dbReference type="STRING" id="4795.A0A225W3Q7"/>
<dbReference type="EMBL" id="NBNE01001861">
    <property type="protein sequence ID" value="OWZ12391.1"/>
    <property type="molecule type" value="Genomic_DNA"/>
</dbReference>
<dbReference type="OrthoDB" id="128648at2759"/>
<comment type="caution">
    <text evidence="1">The sequence shown here is derived from an EMBL/GenBank/DDBJ whole genome shotgun (WGS) entry which is preliminary data.</text>
</comment>
<reference evidence="2" key="1">
    <citation type="submission" date="2017-03" db="EMBL/GenBank/DDBJ databases">
        <title>Phytopthora megakarya and P. palmivora, two closely related causual agents of cacao black pod achieved similar genome size and gene model numbers by different mechanisms.</title>
        <authorList>
            <person name="Ali S."/>
            <person name="Shao J."/>
            <person name="Larry D.J."/>
            <person name="Kronmiller B."/>
            <person name="Shen D."/>
            <person name="Strem M.D."/>
            <person name="Melnick R.L."/>
            <person name="Guiltinan M.J."/>
            <person name="Tyler B.M."/>
            <person name="Meinhardt L.W."/>
            <person name="Bailey B.A."/>
        </authorList>
    </citation>
    <scope>NUCLEOTIDE SEQUENCE [LARGE SCALE GENOMIC DNA]</scope>
    <source>
        <strain evidence="2">zdho120</strain>
    </source>
</reference>
<name>A0A225W3Q7_9STRA</name>
<evidence type="ECO:0000313" key="2">
    <source>
        <dbReference type="Proteomes" id="UP000198211"/>
    </source>
</evidence>
<dbReference type="Proteomes" id="UP000198211">
    <property type="component" value="Unassembled WGS sequence"/>
</dbReference>
<dbReference type="AlphaFoldDB" id="A0A225W3Q7"/>
<organism evidence="1 2">
    <name type="scientific">Phytophthora megakarya</name>
    <dbReference type="NCBI Taxonomy" id="4795"/>
    <lineage>
        <taxon>Eukaryota</taxon>
        <taxon>Sar</taxon>
        <taxon>Stramenopiles</taxon>
        <taxon>Oomycota</taxon>
        <taxon>Peronosporomycetes</taxon>
        <taxon>Peronosporales</taxon>
        <taxon>Peronosporaceae</taxon>
        <taxon>Phytophthora</taxon>
    </lineage>
</organism>
<gene>
    <name evidence="1" type="ORF">PHMEG_00014459</name>
</gene>
<evidence type="ECO:0000313" key="1">
    <source>
        <dbReference type="EMBL" id="OWZ12391.1"/>
    </source>
</evidence>